<evidence type="ECO:0000256" key="1">
    <source>
        <dbReference type="ARBA" id="ARBA00004141"/>
    </source>
</evidence>
<evidence type="ECO:0000313" key="10">
    <source>
        <dbReference type="EMBL" id="CAF1018357.1"/>
    </source>
</evidence>
<keyword evidence="3 7" id="KW-0812">Transmembrane</keyword>
<feature type="transmembrane region" description="Helical" evidence="7">
    <location>
        <begin position="108"/>
        <end position="133"/>
    </location>
</feature>
<feature type="transmembrane region" description="Helical" evidence="7">
    <location>
        <begin position="57"/>
        <end position="75"/>
    </location>
</feature>
<evidence type="ECO:0000256" key="7">
    <source>
        <dbReference type="SAM" id="Phobius"/>
    </source>
</evidence>
<feature type="transmembrane region" description="Helical" evidence="7">
    <location>
        <begin position="145"/>
        <end position="165"/>
    </location>
</feature>
<gene>
    <name evidence="10" type="ORF">JXQ802_LOCUS15028</name>
    <name evidence="9" type="ORF">PYM288_LOCUS12874</name>
</gene>
<feature type="compositionally biased region" description="Polar residues" evidence="6">
    <location>
        <begin position="1"/>
        <end position="21"/>
    </location>
</feature>
<dbReference type="GO" id="GO:0015149">
    <property type="term" value="F:hexose transmembrane transporter activity"/>
    <property type="evidence" value="ECO:0007669"/>
    <property type="project" value="TreeGrafter"/>
</dbReference>
<comment type="caution">
    <text evidence="10">The sequence shown here is derived from an EMBL/GenBank/DDBJ whole genome shotgun (WGS) entry which is preliminary data.</text>
</comment>
<dbReference type="InterPro" id="IPR005829">
    <property type="entry name" value="Sugar_transporter_CS"/>
</dbReference>
<comment type="subcellular location">
    <subcellularLocation>
        <location evidence="1">Membrane</location>
        <topology evidence="1">Multi-pass membrane protein</topology>
    </subcellularLocation>
</comment>
<evidence type="ECO:0000256" key="5">
    <source>
        <dbReference type="ARBA" id="ARBA00023136"/>
    </source>
</evidence>
<dbReference type="InterPro" id="IPR005828">
    <property type="entry name" value="MFS_sugar_transport-like"/>
</dbReference>
<dbReference type="Proteomes" id="UP000663870">
    <property type="component" value="Unassembled WGS sequence"/>
</dbReference>
<keyword evidence="2" id="KW-0813">Transport</keyword>
<sequence>MNNDPPLTNLLDSDNQETSIKTNDDRNDPLSASNILNDNDNPPLENRQNHHTGITNTLLLSVIAAISGTSFHFGYASGVLNAPQDVIEAFINETNYRREKTANMSQSIITLIFSLAVSIFAVGGMVGGLFGGFITNRLGRKGGMYLNNIISSIACILMFLSKPVYSYELLIIGRFLIGLACGYGTSVAPTYINEISPRNLRGTLGSSFQLGIVAMLCVSQAISLHAVLGSEDKWHYALGLPIVFSIMQVILLFFVPESPKYLLIKKNNLIDAEKG</sequence>
<reference evidence="10" key="1">
    <citation type="submission" date="2021-02" db="EMBL/GenBank/DDBJ databases">
        <authorList>
            <person name="Nowell W R."/>
        </authorList>
    </citation>
    <scope>NUCLEOTIDE SEQUENCE</scope>
</reference>
<dbReference type="InterPro" id="IPR045263">
    <property type="entry name" value="GLUT"/>
</dbReference>
<feature type="transmembrane region" description="Helical" evidence="7">
    <location>
        <begin position="234"/>
        <end position="255"/>
    </location>
</feature>
<feature type="domain" description="Major facilitator superfamily (MFS) profile" evidence="8">
    <location>
        <begin position="62"/>
        <end position="275"/>
    </location>
</feature>
<feature type="region of interest" description="Disordered" evidence="6">
    <location>
        <begin position="1"/>
        <end position="50"/>
    </location>
</feature>
<evidence type="ECO:0000313" key="11">
    <source>
        <dbReference type="Proteomes" id="UP000663870"/>
    </source>
</evidence>
<dbReference type="AlphaFoldDB" id="A0A814I3A7"/>
<protein>
    <recommendedName>
        <fullName evidence="8">Major facilitator superfamily (MFS) profile domain-containing protein</fullName>
    </recommendedName>
</protein>
<dbReference type="Gene3D" id="1.20.1250.20">
    <property type="entry name" value="MFS general substrate transporter like domains"/>
    <property type="match status" value="1"/>
</dbReference>
<name>A0A814I3A7_9BILA</name>
<dbReference type="InterPro" id="IPR003663">
    <property type="entry name" value="Sugar/inositol_transpt"/>
</dbReference>
<keyword evidence="4 7" id="KW-1133">Transmembrane helix</keyword>
<dbReference type="GO" id="GO:0016020">
    <property type="term" value="C:membrane"/>
    <property type="evidence" value="ECO:0007669"/>
    <property type="project" value="UniProtKB-SubCell"/>
</dbReference>
<keyword evidence="11" id="KW-1185">Reference proteome</keyword>
<evidence type="ECO:0000256" key="6">
    <source>
        <dbReference type="SAM" id="MobiDB-lite"/>
    </source>
</evidence>
<feature type="compositionally biased region" description="Polar residues" evidence="6">
    <location>
        <begin position="30"/>
        <end position="40"/>
    </location>
</feature>
<dbReference type="Pfam" id="PF00083">
    <property type="entry name" value="Sugar_tr"/>
    <property type="match status" value="1"/>
</dbReference>
<keyword evidence="5 7" id="KW-0472">Membrane</keyword>
<evidence type="ECO:0000259" key="8">
    <source>
        <dbReference type="PROSITE" id="PS50850"/>
    </source>
</evidence>
<dbReference type="InterPro" id="IPR036259">
    <property type="entry name" value="MFS_trans_sf"/>
</dbReference>
<feature type="transmembrane region" description="Helical" evidence="7">
    <location>
        <begin position="204"/>
        <end position="228"/>
    </location>
</feature>
<accession>A0A814I3A7</accession>
<evidence type="ECO:0000313" key="9">
    <source>
        <dbReference type="EMBL" id="CAF0966344.1"/>
    </source>
</evidence>
<dbReference type="InterPro" id="IPR020846">
    <property type="entry name" value="MFS_dom"/>
</dbReference>
<feature type="transmembrane region" description="Helical" evidence="7">
    <location>
        <begin position="171"/>
        <end position="192"/>
    </location>
</feature>
<dbReference type="PANTHER" id="PTHR23503">
    <property type="entry name" value="SOLUTE CARRIER FAMILY 2"/>
    <property type="match status" value="1"/>
</dbReference>
<evidence type="ECO:0000256" key="2">
    <source>
        <dbReference type="ARBA" id="ARBA00022448"/>
    </source>
</evidence>
<dbReference type="EMBL" id="CAJNOH010000247">
    <property type="protein sequence ID" value="CAF0966344.1"/>
    <property type="molecule type" value="Genomic_DNA"/>
</dbReference>
<evidence type="ECO:0000256" key="4">
    <source>
        <dbReference type="ARBA" id="ARBA00022989"/>
    </source>
</evidence>
<organism evidence="10 11">
    <name type="scientific">Rotaria sordida</name>
    <dbReference type="NCBI Taxonomy" id="392033"/>
    <lineage>
        <taxon>Eukaryota</taxon>
        <taxon>Metazoa</taxon>
        <taxon>Spiralia</taxon>
        <taxon>Gnathifera</taxon>
        <taxon>Rotifera</taxon>
        <taxon>Eurotatoria</taxon>
        <taxon>Bdelloidea</taxon>
        <taxon>Philodinida</taxon>
        <taxon>Philodinidae</taxon>
        <taxon>Rotaria</taxon>
    </lineage>
</organism>
<dbReference type="PRINTS" id="PR00171">
    <property type="entry name" value="SUGRTRNSPORT"/>
</dbReference>
<dbReference type="PROSITE" id="PS50850">
    <property type="entry name" value="MFS"/>
    <property type="match status" value="1"/>
</dbReference>
<proteinExistence type="predicted"/>
<dbReference type="EMBL" id="CAJNOL010000344">
    <property type="protein sequence ID" value="CAF1018357.1"/>
    <property type="molecule type" value="Genomic_DNA"/>
</dbReference>
<dbReference type="PROSITE" id="PS00217">
    <property type="entry name" value="SUGAR_TRANSPORT_2"/>
    <property type="match status" value="1"/>
</dbReference>
<dbReference type="PANTHER" id="PTHR23503:SF8">
    <property type="entry name" value="FACILITATED GLUCOSE TRANSPORTER PROTEIN 1"/>
    <property type="match status" value="1"/>
</dbReference>
<evidence type="ECO:0000256" key="3">
    <source>
        <dbReference type="ARBA" id="ARBA00022692"/>
    </source>
</evidence>
<dbReference type="Proteomes" id="UP000663854">
    <property type="component" value="Unassembled WGS sequence"/>
</dbReference>
<dbReference type="SUPFAM" id="SSF103473">
    <property type="entry name" value="MFS general substrate transporter"/>
    <property type="match status" value="1"/>
</dbReference>